<accession>A0A8X7N1P5</accession>
<evidence type="ECO:0000313" key="3">
    <source>
        <dbReference type="EMBL" id="KAE8264493.1"/>
    </source>
</evidence>
<feature type="chain" id="PRO_5036470370" description="Secreted protein" evidence="2">
    <location>
        <begin position="20"/>
        <end position="140"/>
    </location>
</feature>
<dbReference type="Proteomes" id="UP000078113">
    <property type="component" value="Unassembled WGS sequence"/>
</dbReference>
<protein>
    <recommendedName>
        <fullName evidence="5">Secreted protein</fullName>
    </recommendedName>
</protein>
<reference evidence="3" key="2">
    <citation type="journal article" date="2019" name="IMA Fungus">
        <title>Genome sequencing and comparison of five Tilletia species to identify candidate genes for the detection of regulated species infecting wheat.</title>
        <authorList>
            <person name="Nguyen H.D.T."/>
            <person name="Sultana T."/>
            <person name="Kesanakurti P."/>
            <person name="Hambleton S."/>
        </authorList>
    </citation>
    <scope>NUCLEOTIDE SEQUENCE</scope>
    <source>
        <strain evidence="3">DAOMC 236422</strain>
    </source>
</reference>
<keyword evidence="4" id="KW-1185">Reference proteome</keyword>
<evidence type="ECO:0000256" key="1">
    <source>
        <dbReference type="SAM" id="MobiDB-lite"/>
    </source>
</evidence>
<reference evidence="3" key="1">
    <citation type="submission" date="2016-04" db="EMBL/GenBank/DDBJ databases">
        <authorList>
            <person name="Nguyen H.D."/>
            <person name="Samba Siva P."/>
            <person name="Cullis J."/>
            <person name="Levesque C.A."/>
            <person name="Hambleton S."/>
        </authorList>
    </citation>
    <scope>NUCLEOTIDE SEQUENCE</scope>
    <source>
        <strain evidence="3">DAOMC 236422</strain>
    </source>
</reference>
<evidence type="ECO:0008006" key="5">
    <source>
        <dbReference type="Google" id="ProtNLM"/>
    </source>
</evidence>
<comment type="caution">
    <text evidence="3">The sequence shown here is derived from an EMBL/GenBank/DDBJ whole genome shotgun (WGS) entry which is preliminary data.</text>
</comment>
<gene>
    <name evidence="3" type="ORF">A4X09_0g6952</name>
</gene>
<dbReference type="EMBL" id="LWDG02000529">
    <property type="protein sequence ID" value="KAE8264493.1"/>
    <property type="molecule type" value="Genomic_DNA"/>
</dbReference>
<keyword evidence="2" id="KW-0732">Signal</keyword>
<organism evidence="3 4">
    <name type="scientific">Tilletia walkeri</name>
    <dbReference type="NCBI Taxonomy" id="117179"/>
    <lineage>
        <taxon>Eukaryota</taxon>
        <taxon>Fungi</taxon>
        <taxon>Dikarya</taxon>
        <taxon>Basidiomycota</taxon>
        <taxon>Ustilaginomycotina</taxon>
        <taxon>Exobasidiomycetes</taxon>
        <taxon>Tilletiales</taxon>
        <taxon>Tilletiaceae</taxon>
        <taxon>Tilletia</taxon>
    </lineage>
</organism>
<proteinExistence type="predicted"/>
<sequence length="140" mass="14584">MIAFAVIGILSLLARPALAICPDPLDVAKGSAHMPRAAPNRASDEAPVRPFCRARLKYCADHHTNHISSDSDRSRCCLARCSGVLRLTTLRSATSSAPVTVDVTPSSSSIDATRSGAASATTYARTSTSLGTKANSVLEA</sequence>
<evidence type="ECO:0000256" key="2">
    <source>
        <dbReference type="SAM" id="SignalP"/>
    </source>
</evidence>
<dbReference type="AlphaFoldDB" id="A0A8X7N1P5"/>
<evidence type="ECO:0000313" key="4">
    <source>
        <dbReference type="Proteomes" id="UP000078113"/>
    </source>
</evidence>
<name>A0A8X7N1P5_9BASI</name>
<feature type="signal peptide" evidence="2">
    <location>
        <begin position="1"/>
        <end position="19"/>
    </location>
</feature>
<feature type="region of interest" description="Disordered" evidence="1">
    <location>
        <begin position="104"/>
        <end position="126"/>
    </location>
</feature>